<dbReference type="PROSITE" id="PS51471">
    <property type="entry name" value="FE2OG_OXY"/>
    <property type="match status" value="1"/>
</dbReference>
<dbReference type="AlphaFoldDB" id="A0A939DH34"/>
<dbReference type="InterPro" id="IPR005123">
    <property type="entry name" value="Oxoglu/Fe-dep_dioxygenase_dom"/>
</dbReference>
<keyword evidence="4" id="KW-1185">Reference proteome</keyword>
<gene>
    <name evidence="3" type="ORF">JYP50_15035</name>
</gene>
<protein>
    <submittedName>
        <fullName evidence="3">2OG-Fe(II) oxygenase</fullName>
    </submittedName>
</protein>
<accession>A0A939DH34</accession>
<sequence>MMDLGRRIEAIDYSTVAAQLHERGHAVVEGLLTARECAALAGGFDSERGFRKQVVMERHRYGRGLYKYWDYPLPPLVQQLRQGLYPPLVPVANLWMAQLGLEPRFPDSLAALSRACRDSGQCKPTPLLLRYGTGDYNCLHQDIYGEIYFPLQAVVFLGEPGRDYSGGEFVITEQAARAQARVTVLSPGRGDLLVFSTRYRPVRGRRGFHRVAMKHGVAEVRGGRRHAMGVIFHDAAS</sequence>
<dbReference type="EMBL" id="JAFKCZ010000011">
    <property type="protein sequence ID" value="MBN7797923.1"/>
    <property type="molecule type" value="Genomic_DNA"/>
</dbReference>
<comment type="similarity">
    <text evidence="1">Belongs to the iron/ascorbate-dependent oxidoreductase family.</text>
</comment>
<dbReference type="InterPro" id="IPR018655">
    <property type="entry name" value="DUF2086"/>
</dbReference>
<evidence type="ECO:0000313" key="3">
    <source>
        <dbReference type="EMBL" id="MBN7797923.1"/>
    </source>
</evidence>
<keyword evidence="1" id="KW-0560">Oxidoreductase</keyword>
<proteinExistence type="inferred from homology"/>
<keyword evidence="1" id="KW-0479">Metal-binding</keyword>
<dbReference type="Gene3D" id="2.60.120.620">
    <property type="entry name" value="q2cbj1_9rhob like domain"/>
    <property type="match status" value="1"/>
</dbReference>
<evidence type="ECO:0000259" key="2">
    <source>
        <dbReference type="PROSITE" id="PS51471"/>
    </source>
</evidence>
<feature type="domain" description="Fe2OG dioxygenase" evidence="2">
    <location>
        <begin position="122"/>
        <end position="235"/>
    </location>
</feature>
<dbReference type="GO" id="GO:0046872">
    <property type="term" value="F:metal ion binding"/>
    <property type="evidence" value="ECO:0007669"/>
    <property type="project" value="UniProtKB-KW"/>
</dbReference>
<dbReference type="Proteomes" id="UP000664303">
    <property type="component" value="Unassembled WGS sequence"/>
</dbReference>
<evidence type="ECO:0000256" key="1">
    <source>
        <dbReference type="RuleBase" id="RU003682"/>
    </source>
</evidence>
<name>A0A939DH34_9GAMM</name>
<organism evidence="3 4">
    <name type="scientific">Parahaliea mediterranea</name>
    <dbReference type="NCBI Taxonomy" id="651086"/>
    <lineage>
        <taxon>Bacteria</taxon>
        <taxon>Pseudomonadati</taxon>
        <taxon>Pseudomonadota</taxon>
        <taxon>Gammaproteobacteria</taxon>
        <taxon>Cellvibrionales</taxon>
        <taxon>Halieaceae</taxon>
        <taxon>Parahaliea</taxon>
    </lineage>
</organism>
<evidence type="ECO:0000313" key="4">
    <source>
        <dbReference type="Proteomes" id="UP000664303"/>
    </source>
</evidence>
<comment type="caution">
    <text evidence="3">The sequence shown here is derived from an EMBL/GenBank/DDBJ whole genome shotgun (WGS) entry which is preliminary data.</text>
</comment>
<keyword evidence="1" id="KW-0408">Iron</keyword>
<dbReference type="Pfam" id="PF09859">
    <property type="entry name" value="Oxygenase-NA"/>
    <property type="match status" value="1"/>
</dbReference>
<dbReference type="RefSeq" id="WP_206561375.1">
    <property type="nucleotide sequence ID" value="NZ_JAFKCZ010000011.1"/>
</dbReference>
<dbReference type="GO" id="GO:0016491">
    <property type="term" value="F:oxidoreductase activity"/>
    <property type="evidence" value="ECO:0007669"/>
    <property type="project" value="UniProtKB-KW"/>
</dbReference>
<reference evidence="3" key="1">
    <citation type="submission" date="2021-02" db="EMBL/GenBank/DDBJ databases">
        <title>PHA producing bacteria isolated from coastal sediment in Guangdong, Shenzhen.</title>
        <authorList>
            <person name="Zheng W."/>
            <person name="Yu S."/>
            <person name="Huang Y."/>
        </authorList>
    </citation>
    <scope>NUCLEOTIDE SEQUENCE</scope>
    <source>
        <strain evidence="3">TN14-10</strain>
    </source>
</reference>